<gene>
    <name evidence="6" type="ORF">Dsin_005548</name>
</gene>
<sequence>MMLININIDLVLAESKLKMMSIIVILLFSYPCMVLSAPSFTRLPLPTRSMGSESFIFDSSGAGPYTGIIDGRILKYQGPLHGFSDFAITVANRSKAECDGRNNPALFGEKCGRPVGLGINNSTGDIYIADAYKGLLVVGPNGGLATQLAIAADGVPFRFPDGLDVDPLTGHVYFTDASAIFQISQIPLAVIANDSTGRLLKYDPETKQVTVLLRYLSGAAGTAVSADGTFVLVTEFIGKRIQRYWLKGPKANTAETFATINGRPDNVKRTALGQFWVAANLDGLLSIVTLPTALRLDANGLVLEKVSLVPQYSITLISEVQEFGGDRYVGSMFTNFVGVYKH</sequence>
<dbReference type="GO" id="GO:0016787">
    <property type="term" value="F:hydrolase activity"/>
    <property type="evidence" value="ECO:0007669"/>
    <property type="project" value="TreeGrafter"/>
</dbReference>
<dbReference type="Gene3D" id="2.120.10.30">
    <property type="entry name" value="TolB, C-terminal domain"/>
    <property type="match status" value="1"/>
</dbReference>
<evidence type="ECO:0000259" key="5">
    <source>
        <dbReference type="Pfam" id="PF03088"/>
    </source>
</evidence>
<organism evidence="6 7">
    <name type="scientific">Dipteronia sinensis</name>
    <dbReference type="NCBI Taxonomy" id="43782"/>
    <lineage>
        <taxon>Eukaryota</taxon>
        <taxon>Viridiplantae</taxon>
        <taxon>Streptophyta</taxon>
        <taxon>Embryophyta</taxon>
        <taxon>Tracheophyta</taxon>
        <taxon>Spermatophyta</taxon>
        <taxon>Magnoliopsida</taxon>
        <taxon>eudicotyledons</taxon>
        <taxon>Gunneridae</taxon>
        <taxon>Pentapetalae</taxon>
        <taxon>rosids</taxon>
        <taxon>malvids</taxon>
        <taxon>Sapindales</taxon>
        <taxon>Sapindaceae</taxon>
        <taxon>Hippocastanoideae</taxon>
        <taxon>Acereae</taxon>
        <taxon>Dipteronia</taxon>
    </lineage>
</organism>
<comment type="subcellular location">
    <subcellularLocation>
        <location evidence="1">Vacuole</location>
    </subcellularLocation>
</comment>
<evidence type="ECO:0000256" key="3">
    <source>
        <dbReference type="ARBA" id="ARBA00022554"/>
    </source>
</evidence>
<dbReference type="PANTHER" id="PTHR10426:SF136">
    <property type="entry name" value="PROTEIN STRICTOSIDINE SYNTHASE-LIKE 9-LIKE"/>
    <property type="match status" value="1"/>
</dbReference>
<dbReference type="SUPFAM" id="SSF63829">
    <property type="entry name" value="Calcium-dependent phosphotriesterase"/>
    <property type="match status" value="1"/>
</dbReference>
<evidence type="ECO:0000313" key="7">
    <source>
        <dbReference type="Proteomes" id="UP001281410"/>
    </source>
</evidence>
<protein>
    <recommendedName>
        <fullName evidence="5">Strictosidine synthase conserved region domain-containing protein</fullName>
    </recommendedName>
</protein>
<reference evidence="6" key="1">
    <citation type="journal article" date="2023" name="Plant J.">
        <title>Genome sequences and population genomics provide insights into the demographic history, inbreeding, and mutation load of two 'living fossil' tree species of Dipteronia.</title>
        <authorList>
            <person name="Feng Y."/>
            <person name="Comes H.P."/>
            <person name="Chen J."/>
            <person name="Zhu S."/>
            <person name="Lu R."/>
            <person name="Zhang X."/>
            <person name="Li P."/>
            <person name="Qiu J."/>
            <person name="Olsen K.M."/>
            <person name="Qiu Y."/>
        </authorList>
    </citation>
    <scope>NUCLEOTIDE SEQUENCE</scope>
    <source>
        <strain evidence="6">NBL</strain>
    </source>
</reference>
<dbReference type="GO" id="GO:0005773">
    <property type="term" value="C:vacuole"/>
    <property type="evidence" value="ECO:0007669"/>
    <property type="project" value="UniProtKB-SubCell"/>
</dbReference>
<dbReference type="AlphaFoldDB" id="A0AAE0AWM4"/>
<evidence type="ECO:0000256" key="1">
    <source>
        <dbReference type="ARBA" id="ARBA00004116"/>
    </source>
</evidence>
<dbReference type="InterPro" id="IPR011042">
    <property type="entry name" value="6-blade_b-propeller_TolB-like"/>
</dbReference>
<dbReference type="Pfam" id="PF03088">
    <property type="entry name" value="Str_synth"/>
    <property type="match status" value="1"/>
</dbReference>
<keyword evidence="4" id="KW-0325">Glycoprotein</keyword>
<comment type="caution">
    <text evidence="6">The sequence shown here is derived from an EMBL/GenBank/DDBJ whole genome shotgun (WGS) entry which is preliminary data.</text>
</comment>
<evidence type="ECO:0000313" key="6">
    <source>
        <dbReference type="EMBL" id="KAK3225686.1"/>
    </source>
</evidence>
<evidence type="ECO:0000256" key="2">
    <source>
        <dbReference type="ARBA" id="ARBA00009191"/>
    </source>
</evidence>
<accession>A0AAE0AWM4</accession>
<keyword evidence="7" id="KW-1185">Reference proteome</keyword>
<comment type="similarity">
    <text evidence="2">Belongs to the strictosidine synthase family.</text>
</comment>
<dbReference type="Proteomes" id="UP001281410">
    <property type="component" value="Unassembled WGS sequence"/>
</dbReference>
<dbReference type="EMBL" id="JANJYJ010000002">
    <property type="protein sequence ID" value="KAK3225686.1"/>
    <property type="molecule type" value="Genomic_DNA"/>
</dbReference>
<dbReference type="InterPro" id="IPR018119">
    <property type="entry name" value="Strictosidine_synth_cons-reg"/>
</dbReference>
<evidence type="ECO:0000256" key="4">
    <source>
        <dbReference type="ARBA" id="ARBA00023180"/>
    </source>
</evidence>
<name>A0AAE0AWM4_9ROSI</name>
<dbReference type="PANTHER" id="PTHR10426">
    <property type="entry name" value="STRICTOSIDINE SYNTHASE-RELATED"/>
    <property type="match status" value="1"/>
</dbReference>
<dbReference type="GO" id="GO:0012505">
    <property type="term" value="C:endomembrane system"/>
    <property type="evidence" value="ECO:0007669"/>
    <property type="project" value="TreeGrafter"/>
</dbReference>
<keyword evidence="3" id="KW-0926">Vacuole</keyword>
<feature type="domain" description="Strictosidine synthase conserved region" evidence="5">
    <location>
        <begin position="161"/>
        <end position="249"/>
    </location>
</feature>
<proteinExistence type="inferred from homology"/>